<feature type="chain" id="PRO_5020030853" evidence="1">
    <location>
        <begin position="28"/>
        <end position="133"/>
    </location>
</feature>
<reference evidence="2 3" key="2">
    <citation type="submission" date="2019-04" db="EMBL/GenBank/DDBJ databases">
        <title>The genome sequence of big-headed turtle.</title>
        <authorList>
            <person name="Gong S."/>
        </authorList>
    </citation>
    <scope>NUCLEOTIDE SEQUENCE [LARGE SCALE GENOMIC DNA]</scope>
    <source>
        <strain evidence="2">DO16091913</strain>
        <tissue evidence="2">Muscle</tissue>
    </source>
</reference>
<protein>
    <submittedName>
        <fullName evidence="2">Calcium-binding protein 1</fullName>
    </submittedName>
</protein>
<comment type="caution">
    <text evidence="2">The sequence shown here is derived from an EMBL/GenBank/DDBJ whole genome shotgun (WGS) entry which is preliminary data.</text>
</comment>
<dbReference type="Proteomes" id="UP000297703">
    <property type="component" value="Unassembled WGS sequence"/>
</dbReference>
<feature type="signal peptide" evidence="1">
    <location>
        <begin position="1"/>
        <end position="27"/>
    </location>
</feature>
<keyword evidence="1" id="KW-0732">Signal</keyword>
<keyword evidence="3" id="KW-1185">Reference proteome</keyword>
<name>A0A4D9DY14_9SAUR</name>
<proteinExistence type="predicted"/>
<evidence type="ECO:0000313" key="3">
    <source>
        <dbReference type="Proteomes" id="UP000297703"/>
    </source>
</evidence>
<gene>
    <name evidence="2" type="ORF">DR999_PMT15272</name>
</gene>
<organism evidence="2 3">
    <name type="scientific">Platysternon megacephalum</name>
    <name type="common">big-headed turtle</name>
    <dbReference type="NCBI Taxonomy" id="55544"/>
    <lineage>
        <taxon>Eukaryota</taxon>
        <taxon>Metazoa</taxon>
        <taxon>Chordata</taxon>
        <taxon>Craniata</taxon>
        <taxon>Vertebrata</taxon>
        <taxon>Euteleostomi</taxon>
        <taxon>Archelosauria</taxon>
        <taxon>Testudinata</taxon>
        <taxon>Testudines</taxon>
        <taxon>Cryptodira</taxon>
        <taxon>Durocryptodira</taxon>
        <taxon>Testudinoidea</taxon>
        <taxon>Platysternidae</taxon>
        <taxon>Platysternon</taxon>
    </lineage>
</organism>
<reference evidence="2 3" key="1">
    <citation type="submission" date="2019-04" db="EMBL/GenBank/DDBJ databases">
        <title>Draft genome of the big-headed turtle Platysternon megacephalum.</title>
        <authorList>
            <person name="Gong S."/>
        </authorList>
    </citation>
    <scope>NUCLEOTIDE SEQUENCE [LARGE SCALE GENOMIC DNA]</scope>
    <source>
        <strain evidence="2">DO16091913</strain>
        <tissue evidence="2">Muscle</tissue>
    </source>
</reference>
<evidence type="ECO:0000256" key="1">
    <source>
        <dbReference type="SAM" id="SignalP"/>
    </source>
</evidence>
<dbReference type="AlphaFoldDB" id="A0A4D9DY14"/>
<accession>A0A4D9DY14</accession>
<sequence length="133" mass="15185">MCSNVGVFILMLHTVLIIIQQAIPSYTNCIFHINHWLLGGAERVYQSKTKCLQLFPPPPPPCGLALVMNADTTFLINCVAEIRIWTFSFNTSHKLHSSIFKHIPENSLTKQKNMHLSPRSNLYFFCKKQGIHC</sequence>
<evidence type="ECO:0000313" key="2">
    <source>
        <dbReference type="EMBL" id="TFK02409.1"/>
    </source>
</evidence>
<dbReference type="EMBL" id="QXTE01000190">
    <property type="protein sequence ID" value="TFK02409.1"/>
    <property type="molecule type" value="Genomic_DNA"/>
</dbReference>